<dbReference type="SMART" id="SM00533">
    <property type="entry name" value="MUTSd"/>
    <property type="match status" value="1"/>
</dbReference>
<dbReference type="OrthoDB" id="9802448at2"/>
<evidence type="ECO:0000256" key="2">
    <source>
        <dbReference type="ARBA" id="ARBA00021982"/>
    </source>
</evidence>
<dbReference type="Gene3D" id="1.10.1420.10">
    <property type="match status" value="2"/>
</dbReference>
<dbReference type="Gene3D" id="3.30.420.110">
    <property type="entry name" value="MutS, connector domain"/>
    <property type="match status" value="1"/>
</dbReference>
<dbReference type="InterPro" id="IPR007696">
    <property type="entry name" value="DNA_mismatch_repair_MutS_core"/>
</dbReference>
<feature type="domain" description="DNA mismatch repair proteins mutS family" evidence="11">
    <location>
        <begin position="727"/>
        <end position="743"/>
    </location>
</feature>
<dbReference type="Pfam" id="PF05190">
    <property type="entry name" value="MutS_IV"/>
    <property type="match status" value="1"/>
</dbReference>
<keyword evidence="6 9" id="KW-0238">DNA-binding</keyword>
<dbReference type="Pfam" id="PF01624">
    <property type="entry name" value="MutS_I"/>
    <property type="match status" value="1"/>
</dbReference>
<keyword evidence="13" id="KW-1185">Reference proteome</keyword>
<dbReference type="Proteomes" id="UP000282211">
    <property type="component" value="Unassembled WGS sequence"/>
</dbReference>
<dbReference type="NCBIfam" id="TIGR01070">
    <property type="entry name" value="mutS1"/>
    <property type="match status" value="1"/>
</dbReference>
<gene>
    <name evidence="9" type="primary">mutS</name>
    <name evidence="12" type="ORF">DES40_2313</name>
</gene>
<evidence type="ECO:0000256" key="3">
    <source>
        <dbReference type="ARBA" id="ARBA00022741"/>
    </source>
</evidence>
<dbReference type="PANTHER" id="PTHR11361:SF34">
    <property type="entry name" value="DNA MISMATCH REPAIR PROTEIN MSH1, MITOCHONDRIAL"/>
    <property type="match status" value="1"/>
</dbReference>
<dbReference type="SMART" id="SM00534">
    <property type="entry name" value="MUTSac"/>
    <property type="match status" value="1"/>
</dbReference>
<dbReference type="GO" id="GO:0030983">
    <property type="term" value="F:mismatched DNA binding"/>
    <property type="evidence" value="ECO:0007669"/>
    <property type="project" value="InterPro"/>
</dbReference>
<protein>
    <recommendedName>
        <fullName evidence="2 9">DNA mismatch repair protein MutS</fullName>
    </recommendedName>
</protein>
<comment type="caution">
    <text evidence="12">The sequence shown here is derived from an EMBL/GenBank/DDBJ whole genome shotgun (WGS) entry which is preliminary data.</text>
</comment>
<dbReference type="PANTHER" id="PTHR11361">
    <property type="entry name" value="DNA MISMATCH REPAIR PROTEIN MUTS FAMILY MEMBER"/>
    <property type="match status" value="1"/>
</dbReference>
<dbReference type="PIRSF" id="PIRSF037677">
    <property type="entry name" value="DNA_mis_repair_Msh6"/>
    <property type="match status" value="1"/>
</dbReference>
<dbReference type="InterPro" id="IPR007861">
    <property type="entry name" value="DNA_mismatch_repair_MutS_clamp"/>
</dbReference>
<dbReference type="InterPro" id="IPR000432">
    <property type="entry name" value="DNA_mismatch_repair_MutS_C"/>
</dbReference>
<evidence type="ECO:0000256" key="5">
    <source>
        <dbReference type="ARBA" id="ARBA00022840"/>
    </source>
</evidence>
<dbReference type="NCBIfam" id="NF003810">
    <property type="entry name" value="PRK05399.1"/>
    <property type="match status" value="1"/>
</dbReference>
<dbReference type="PROSITE" id="PS00486">
    <property type="entry name" value="DNA_MISMATCH_REPAIR_2"/>
    <property type="match status" value="1"/>
</dbReference>
<keyword evidence="5 9" id="KW-0067">ATP-binding</keyword>
<feature type="binding site" evidence="9">
    <location>
        <begin position="653"/>
        <end position="660"/>
    </location>
    <ligand>
        <name>ATP</name>
        <dbReference type="ChEBI" id="CHEBI:30616"/>
    </ligand>
</feature>
<dbReference type="Gene3D" id="3.40.1170.10">
    <property type="entry name" value="DNA repair protein MutS, domain I"/>
    <property type="match status" value="1"/>
</dbReference>
<dbReference type="Pfam" id="PF05188">
    <property type="entry name" value="MutS_II"/>
    <property type="match status" value="1"/>
</dbReference>
<evidence type="ECO:0000259" key="11">
    <source>
        <dbReference type="PROSITE" id="PS00486"/>
    </source>
</evidence>
<dbReference type="AlphaFoldDB" id="A0A420WEV3"/>
<keyword evidence="3 9" id="KW-0547">Nucleotide-binding</keyword>
<dbReference type="FunFam" id="3.40.1170.10:FF:000001">
    <property type="entry name" value="DNA mismatch repair protein MutS"/>
    <property type="match status" value="1"/>
</dbReference>
<sequence length="899" mass="96804">MKASQDTKAPAGKVTPMMAQFLSIKAEVGPEALLFYRMGDFYELFFDDAVRAAAALDIALTKRGKHAGADIPMCGVPVHASEVYLQRLIKKGFRVAVCEQTEDPKEAKKRGSKSVVRREVVRLVTPGTLSEDNLLDARGRNIITALSKTLAGDFALAWADISDGLFCTAEMNEARLATEIAALRPREILLSEALYQDPNFMAKLPLEGISLTPLAGTKFEPRAAERRLKTQFSVGSLDGFGAFSKAEISAAGALLDYLELTQAGNPVQLSAPFRRTTSGFMAIDPATRASLEIDRTQKGPRKGSLLSVIDRTKTGAGAREFSDRLARPLLDVKEILHRQQAASFFVEQPLLRSNVRSILSQSGDLARATSRLSLGRGGPRDLVIIRDTLGVGENLCAEFSKTPNLGLPNNLSYVLDRLTLSDKETLSVLRRDLTKALTPDVPMQARDGGYIASGWHPSIDELKALRDDSRRIVAGLQADYAQTANVPTLKIKHNNVLGYFIEVSPKYADVMLGKGPDSPFIHRQTLVSGVRFTTTELADLDAKISGAADKVTALELAEFEAFVQRVTNLSEALRQSAQALAVLDVQSAWAEWAEETGASCPKVDSSTCFHIEAGRHPVVREALQKAGGADFTPNDCLLDAEGKAGNRLTLITGPNMAGKSTFLRQNALMFILAQAGGFVPAARAHIGIADALFSRVGASDDLSKGRSTFMTEMIETAAILNQATPRSFVILDEIGRGTSTFDGLSIAWATVEHLHGVNKSRALFATHYHELTDLVDELESAGNASLRAKEWNGDLVFLHDVQPGAADKSYGVQVARLAGLPRAATDRAQAVLLRLEADADSAAGENGLLGGLPLFSAAPPQPTPAASSAVEKALLNIDINDLSPRQALDLLYDLKAKVN</sequence>
<dbReference type="Pfam" id="PF05192">
    <property type="entry name" value="MutS_III"/>
    <property type="match status" value="1"/>
</dbReference>
<dbReference type="InParanoid" id="A0A420WEV3"/>
<dbReference type="SUPFAM" id="SSF55271">
    <property type="entry name" value="DNA repair protein MutS, domain I"/>
    <property type="match status" value="1"/>
</dbReference>
<evidence type="ECO:0000256" key="1">
    <source>
        <dbReference type="ARBA" id="ARBA00006271"/>
    </source>
</evidence>
<dbReference type="Pfam" id="PF00488">
    <property type="entry name" value="MutS_V"/>
    <property type="match status" value="1"/>
</dbReference>
<reference evidence="12 13" key="1">
    <citation type="submission" date="2018-10" db="EMBL/GenBank/DDBJ databases">
        <title>Genomic Encyclopedia of Type Strains, Phase IV (KMG-IV): sequencing the most valuable type-strain genomes for metagenomic binning, comparative biology and taxonomic classification.</title>
        <authorList>
            <person name="Goeker M."/>
        </authorList>
    </citation>
    <scope>NUCLEOTIDE SEQUENCE [LARGE SCALE GENOMIC DNA]</scope>
    <source>
        <strain evidence="12 13">DSM 22008</strain>
    </source>
</reference>
<name>A0A420WEV3_9PROT</name>
<evidence type="ECO:0000256" key="7">
    <source>
        <dbReference type="ARBA" id="ARBA00023204"/>
    </source>
</evidence>
<dbReference type="InterPro" id="IPR045076">
    <property type="entry name" value="MutS"/>
</dbReference>
<evidence type="ECO:0000256" key="9">
    <source>
        <dbReference type="HAMAP-Rule" id="MF_00096"/>
    </source>
</evidence>
<proteinExistence type="inferred from homology"/>
<dbReference type="InterPro" id="IPR007695">
    <property type="entry name" value="DNA_mismatch_repair_MutS-lik_N"/>
</dbReference>
<dbReference type="GO" id="GO:0140664">
    <property type="term" value="F:ATP-dependent DNA damage sensor activity"/>
    <property type="evidence" value="ECO:0007669"/>
    <property type="project" value="InterPro"/>
</dbReference>
<dbReference type="HAMAP" id="MF_00096">
    <property type="entry name" value="MutS"/>
    <property type="match status" value="1"/>
</dbReference>
<dbReference type="SUPFAM" id="SSF52540">
    <property type="entry name" value="P-loop containing nucleoside triphosphate hydrolases"/>
    <property type="match status" value="1"/>
</dbReference>
<dbReference type="InterPro" id="IPR036187">
    <property type="entry name" value="DNA_mismatch_repair_MutS_sf"/>
</dbReference>
<dbReference type="Gene3D" id="6.10.140.430">
    <property type="match status" value="1"/>
</dbReference>
<dbReference type="FunCoup" id="A0A420WEV3">
    <property type="interactions" value="434"/>
</dbReference>
<dbReference type="GO" id="GO:0005524">
    <property type="term" value="F:ATP binding"/>
    <property type="evidence" value="ECO:0007669"/>
    <property type="project" value="UniProtKB-UniRule"/>
</dbReference>
<keyword evidence="7 9" id="KW-0234">DNA repair</keyword>
<accession>A0A420WEV3</accession>
<evidence type="ECO:0000256" key="4">
    <source>
        <dbReference type="ARBA" id="ARBA00022763"/>
    </source>
</evidence>
<organism evidence="12 13">
    <name type="scientific">Litorimonas taeanensis</name>
    <dbReference type="NCBI Taxonomy" id="568099"/>
    <lineage>
        <taxon>Bacteria</taxon>
        <taxon>Pseudomonadati</taxon>
        <taxon>Pseudomonadota</taxon>
        <taxon>Alphaproteobacteria</taxon>
        <taxon>Maricaulales</taxon>
        <taxon>Robiginitomaculaceae</taxon>
    </lineage>
</organism>
<dbReference type="InterPro" id="IPR027417">
    <property type="entry name" value="P-loop_NTPase"/>
</dbReference>
<comment type="similarity">
    <text evidence="1 9 10">Belongs to the DNA mismatch repair MutS family.</text>
</comment>
<evidence type="ECO:0000313" key="13">
    <source>
        <dbReference type="Proteomes" id="UP000282211"/>
    </source>
</evidence>
<dbReference type="RefSeq" id="WP_121102296.1">
    <property type="nucleotide sequence ID" value="NZ_RBII01000002.1"/>
</dbReference>
<keyword evidence="4 9" id="KW-0227">DNA damage</keyword>
<dbReference type="GO" id="GO:0005829">
    <property type="term" value="C:cytosol"/>
    <property type="evidence" value="ECO:0007669"/>
    <property type="project" value="TreeGrafter"/>
</dbReference>
<dbReference type="EMBL" id="RBII01000002">
    <property type="protein sequence ID" value="RKQ69512.1"/>
    <property type="molecule type" value="Genomic_DNA"/>
</dbReference>
<dbReference type="InterPro" id="IPR016151">
    <property type="entry name" value="DNA_mismatch_repair_MutS_N"/>
</dbReference>
<dbReference type="SUPFAM" id="SSF48334">
    <property type="entry name" value="DNA repair protein MutS, domain III"/>
    <property type="match status" value="1"/>
</dbReference>
<evidence type="ECO:0000256" key="10">
    <source>
        <dbReference type="RuleBase" id="RU003756"/>
    </source>
</evidence>
<dbReference type="Gene3D" id="3.40.50.300">
    <property type="entry name" value="P-loop containing nucleotide triphosphate hydrolases"/>
    <property type="match status" value="1"/>
</dbReference>
<dbReference type="GO" id="GO:0006298">
    <property type="term" value="P:mismatch repair"/>
    <property type="evidence" value="ECO:0007669"/>
    <property type="project" value="UniProtKB-UniRule"/>
</dbReference>
<dbReference type="InterPro" id="IPR036678">
    <property type="entry name" value="MutS_con_dom_sf"/>
</dbReference>
<dbReference type="InterPro" id="IPR017261">
    <property type="entry name" value="DNA_mismatch_repair_MutS/MSH"/>
</dbReference>
<evidence type="ECO:0000313" key="12">
    <source>
        <dbReference type="EMBL" id="RKQ69512.1"/>
    </source>
</evidence>
<evidence type="ECO:0000256" key="6">
    <source>
        <dbReference type="ARBA" id="ARBA00023125"/>
    </source>
</evidence>
<dbReference type="SUPFAM" id="SSF53150">
    <property type="entry name" value="DNA repair protein MutS, domain II"/>
    <property type="match status" value="1"/>
</dbReference>
<evidence type="ECO:0000256" key="8">
    <source>
        <dbReference type="ARBA" id="ARBA00024647"/>
    </source>
</evidence>
<dbReference type="InterPro" id="IPR005748">
    <property type="entry name" value="DNA_mismatch_repair_MutS"/>
</dbReference>
<dbReference type="InterPro" id="IPR007860">
    <property type="entry name" value="DNA_mmatch_repair_MutS_con_dom"/>
</dbReference>
<comment type="function">
    <text evidence="8 9">This protein is involved in the repair of mismatches in DNA. It is possible that it carries out the mismatch recognition step. This protein has a weak ATPase activity.</text>
</comment>
<dbReference type="CDD" id="cd03284">
    <property type="entry name" value="ABC_MutS1"/>
    <property type="match status" value="1"/>
</dbReference>
<dbReference type="GO" id="GO:0003684">
    <property type="term" value="F:damaged DNA binding"/>
    <property type="evidence" value="ECO:0007669"/>
    <property type="project" value="UniProtKB-UniRule"/>
</dbReference>